<dbReference type="OrthoDB" id="1922492at2759"/>
<evidence type="ECO:0000313" key="3">
    <source>
        <dbReference type="EMBL" id="EPS65989.1"/>
    </source>
</evidence>
<comment type="caution">
    <text evidence="3">The sequence shown here is derived from an EMBL/GenBank/DDBJ whole genome shotgun (WGS) entry which is preliminary data.</text>
</comment>
<sequence length="195" mass="21631">MSTTSRREARRRRIIDGGADRLAFITGRIESLPSDDTSAPPGIINQDVAVEEEPPVLPSPSEEEEESEESSRHKPSLRITTRQLYSAIKASENIRIWCSLATALLIIFSYVLGFGSIFGLEPAYVLLVINTSSVVVKLDRRNVIREEGFSSGDLLARALEMLLLLHHIIGVLFMDLFIYAIVLISGFSLVTTLGW</sequence>
<proteinExistence type="predicted"/>
<dbReference type="PANTHER" id="PTHR35469:SF4">
    <property type="entry name" value="TRANSMEMBRANE PROTEIN"/>
    <property type="match status" value="1"/>
</dbReference>
<organism evidence="3 4">
    <name type="scientific">Genlisea aurea</name>
    <dbReference type="NCBI Taxonomy" id="192259"/>
    <lineage>
        <taxon>Eukaryota</taxon>
        <taxon>Viridiplantae</taxon>
        <taxon>Streptophyta</taxon>
        <taxon>Embryophyta</taxon>
        <taxon>Tracheophyta</taxon>
        <taxon>Spermatophyta</taxon>
        <taxon>Magnoliopsida</taxon>
        <taxon>eudicotyledons</taxon>
        <taxon>Gunneridae</taxon>
        <taxon>Pentapetalae</taxon>
        <taxon>asterids</taxon>
        <taxon>lamiids</taxon>
        <taxon>Lamiales</taxon>
        <taxon>Lentibulariaceae</taxon>
        <taxon>Genlisea</taxon>
    </lineage>
</organism>
<name>S8CGC4_9LAMI</name>
<dbReference type="PANTHER" id="PTHR35469">
    <property type="entry name" value="TRANSMEMBRANE PROTEIN"/>
    <property type="match status" value="1"/>
</dbReference>
<dbReference type="EMBL" id="AUSU01003925">
    <property type="protein sequence ID" value="EPS65989.1"/>
    <property type="molecule type" value="Genomic_DNA"/>
</dbReference>
<feature type="region of interest" description="Disordered" evidence="1">
    <location>
        <begin position="31"/>
        <end position="75"/>
    </location>
</feature>
<protein>
    <submittedName>
        <fullName evidence="3">Uncharacterized protein</fullName>
    </submittedName>
</protein>
<dbReference type="Proteomes" id="UP000015453">
    <property type="component" value="Unassembled WGS sequence"/>
</dbReference>
<evidence type="ECO:0000256" key="2">
    <source>
        <dbReference type="SAM" id="Phobius"/>
    </source>
</evidence>
<keyword evidence="4" id="KW-1185">Reference proteome</keyword>
<feature type="transmembrane region" description="Helical" evidence="2">
    <location>
        <begin position="161"/>
        <end position="190"/>
    </location>
</feature>
<evidence type="ECO:0000313" key="4">
    <source>
        <dbReference type="Proteomes" id="UP000015453"/>
    </source>
</evidence>
<feature type="transmembrane region" description="Helical" evidence="2">
    <location>
        <begin position="96"/>
        <end position="117"/>
    </location>
</feature>
<keyword evidence="2" id="KW-0812">Transmembrane</keyword>
<accession>S8CGC4</accession>
<keyword evidence="2" id="KW-0472">Membrane</keyword>
<keyword evidence="2" id="KW-1133">Transmembrane helix</keyword>
<dbReference type="AlphaFoldDB" id="S8CGC4"/>
<reference evidence="3 4" key="1">
    <citation type="journal article" date="2013" name="BMC Genomics">
        <title>The miniature genome of a carnivorous plant Genlisea aurea contains a low number of genes and short non-coding sequences.</title>
        <authorList>
            <person name="Leushkin E.V."/>
            <person name="Sutormin R.A."/>
            <person name="Nabieva E.R."/>
            <person name="Penin A.A."/>
            <person name="Kondrashov A.S."/>
            <person name="Logacheva M.D."/>
        </authorList>
    </citation>
    <scope>NUCLEOTIDE SEQUENCE [LARGE SCALE GENOMIC DNA]</scope>
</reference>
<gene>
    <name evidence="3" type="ORF">M569_08792</name>
</gene>
<evidence type="ECO:0000256" key="1">
    <source>
        <dbReference type="SAM" id="MobiDB-lite"/>
    </source>
</evidence>